<dbReference type="Pfam" id="PF09912">
    <property type="entry name" value="DUF2141"/>
    <property type="match status" value="1"/>
</dbReference>
<sequence>MKKDKISGFLTQLVFLAFIFLTVISFDYPIQKKRNTLIIKVEELRNSRGVVQFTLYNKEGSIPDTKFKAYYKMGKSKINNSSSTKIFTDLPKGRYAINVLHDENENGKIDKGLILPTEGIGFSNYTSIGLSNRPNFSQASFELHSDATVSVKIIYK</sequence>
<dbReference type="EMBL" id="JABTCF010000006">
    <property type="protein sequence ID" value="MBD0778398.1"/>
    <property type="molecule type" value="Genomic_DNA"/>
</dbReference>
<reference evidence="1" key="1">
    <citation type="submission" date="2020-05" db="EMBL/GenBank/DDBJ databases">
        <title>The draft genome sequence of Maribacter sp. ANRC-HE7.</title>
        <authorList>
            <person name="Mu L."/>
        </authorList>
    </citation>
    <scope>NUCLEOTIDE SEQUENCE</scope>
    <source>
        <strain evidence="1">ANRC-HE7</strain>
    </source>
</reference>
<accession>A0ABR7V5J8</accession>
<keyword evidence="2" id="KW-1185">Reference proteome</keyword>
<evidence type="ECO:0000313" key="1">
    <source>
        <dbReference type="EMBL" id="MBD0778398.1"/>
    </source>
</evidence>
<comment type="caution">
    <text evidence="1">The sequence shown here is derived from an EMBL/GenBank/DDBJ whole genome shotgun (WGS) entry which is preliminary data.</text>
</comment>
<protein>
    <submittedName>
        <fullName evidence="1">DUF2141 domain-containing protein</fullName>
    </submittedName>
</protein>
<dbReference type="InterPro" id="IPR018673">
    <property type="entry name" value="DUF2141"/>
</dbReference>
<proteinExistence type="predicted"/>
<evidence type="ECO:0000313" key="2">
    <source>
        <dbReference type="Proteomes" id="UP001166021"/>
    </source>
</evidence>
<gene>
    <name evidence="1" type="ORF">HPE56_11390</name>
</gene>
<dbReference type="Proteomes" id="UP001166021">
    <property type="component" value="Unassembled WGS sequence"/>
</dbReference>
<dbReference type="RefSeq" id="WP_188243880.1">
    <property type="nucleotide sequence ID" value="NZ_JABTCF010000006.1"/>
</dbReference>
<organism evidence="1 2">
    <name type="scientific">Maribacter aquimaris</name>
    <dbReference type="NCBI Taxonomy" id="2737171"/>
    <lineage>
        <taxon>Bacteria</taxon>
        <taxon>Pseudomonadati</taxon>
        <taxon>Bacteroidota</taxon>
        <taxon>Flavobacteriia</taxon>
        <taxon>Flavobacteriales</taxon>
        <taxon>Flavobacteriaceae</taxon>
        <taxon>Maribacter</taxon>
    </lineage>
</organism>
<name>A0ABR7V5J8_9FLAO</name>